<dbReference type="InterPro" id="IPR050222">
    <property type="entry name" value="MATE_MdtK"/>
</dbReference>
<keyword evidence="4" id="KW-1003">Cell membrane</keyword>
<feature type="transmembrane region" description="Helical" evidence="10">
    <location>
        <begin position="272"/>
        <end position="296"/>
    </location>
</feature>
<feature type="transmembrane region" description="Helical" evidence="10">
    <location>
        <begin position="12"/>
        <end position="32"/>
    </location>
</feature>
<dbReference type="AlphaFoldDB" id="A0A3M4WF40"/>
<protein>
    <recommendedName>
        <fullName evidence="9">Multidrug-efflux transporter</fullName>
    </recommendedName>
</protein>
<evidence type="ECO:0000256" key="5">
    <source>
        <dbReference type="ARBA" id="ARBA00022692"/>
    </source>
</evidence>
<evidence type="ECO:0000256" key="2">
    <source>
        <dbReference type="ARBA" id="ARBA00022448"/>
    </source>
</evidence>
<keyword evidence="6 10" id="KW-1133">Transmembrane helix</keyword>
<dbReference type="PANTHER" id="PTHR43298">
    <property type="entry name" value="MULTIDRUG RESISTANCE PROTEIN NORM-RELATED"/>
    <property type="match status" value="1"/>
</dbReference>
<proteinExistence type="predicted"/>
<gene>
    <name evidence="11" type="ORF">ALP84_200006</name>
</gene>
<dbReference type="NCBIfam" id="NF001214">
    <property type="entry name" value="PRK00187.1"/>
    <property type="match status" value="1"/>
</dbReference>
<evidence type="ECO:0000256" key="7">
    <source>
        <dbReference type="ARBA" id="ARBA00023065"/>
    </source>
</evidence>
<dbReference type="InterPro" id="IPR048279">
    <property type="entry name" value="MdtK-like"/>
</dbReference>
<dbReference type="RefSeq" id="WP_122320429.1">
    <property type="nucleotide sequence ID" value="NZ_RBRY01000026.1"/>
</dbReference>
<evidence type="ECO:0000313" key="12">
    <source>
        <dbReference type="Proteomes" id="UP000278332"/>
    </source>
</evidence>
<comment type="caution">
    <text evidence="11">The sequence shown here is derived from an EMBL/GenBank/DDBJ whole genome shotgun (WGS) entry which is preliminary data.</text>
</comment>
<dbReference type="Pfam" id="PF01554">
    <property type="entry name" value="MatE"/>
    <property type="match status" value="2"/>
</dbReference>
<dbReference type="PIRSF" id="PIRSF006603">
    <property type="entry name" value="DinF"/>
    <property type="match status" value="1"/>
</dbReference>
<keyword evidence="5 10" id="KW-0812">Transmembrane</keyword>
<organism evidence="11 12">
    <name type="scientific">Pseudomonas cichorii</name>
    <dbReference type="NCBI Taxonomy" id="36746"/>
    <lineage>
        <taxon>Bacteria</taxon>
        <taxon>Pseudomonadati</taxon>
        <taxon>Pseudomonadota</taxon>
        <taxon>Gammaproteobacteria</taxon>
        <taxon>Pseudomonadales</taxon>
        <taxon>Pseudomonadaceae</taxon>
        <taxon>Pseudomonas</taxon>
    </lineage>
</organism>
<dbReference type="Proteomes" id="UP000278332">
    <property type="component" value="Unassembled WGS sequence"/>
</dbReference>
<feature type="transmembrane region" description="Helical" evidence="10">
    <location>
        <begin position="130"/>
        <end position="150"/>
    </location>
</feature>
<accession>A0A3M4WF40</accession>
<evidence type="ECO:0000256" key="1">
    <source>
        <dbReference type="ARBA" id="ARBA00004429"/>
    </source>
</evidence>
<evidence type="ECO:0000256" key="4">
    <source>
        <dbReference type="ARBA" id="ARBA00022475"/>
    </source>
</evidence>
<feature type="transmembrane region" description="Helical" evidence="10">
    <location>
        <begin position="162"/>
        <end position="183"/>
    </location>
</feature>
<dbReference type="InterPro" id="IPR002528">
    <property type="entry name" value="MATE_fam"/>
</dbReference>
<feature type="transmembrane region" description="Helical" evidence="10">
    <location>
        <begin position="355"/>
        <end position="372"/>
    </location>
</feature>
<dbReference type="GO" id="GO:0015297">
    <property type="term" value="F:antiporter activity"/>
    <property type="evidence" value="ECO:0007669"/>
    <property type="project" value="UniProtKB-KW"/>
</dbReference>
<evidence type="ECO:0000256" key="10">
    <source>
        <dbReference type="SAM" id="Phobius"/>
    </source>
</evidence>
<keyword evidence="3" id="KW-0050">Antiport</keyword>
<dbReference type="CDD" id="cd13131">
    <property type="entry name" value="MATE_NorM_like"/>
    <property type="match status" value="1"/>
</dbReference>
<dbReference type="NCBIfam" id="TIGR00797">
    <property type="entry name" value="matE"/>
    <property type="match status" value="1"/>
</dbReference>
<dbReference type="GO" id="GO:0005886">
    <property type="term" value="C:plasma membrane"/>
    <property type="evidence" value="ECO:0007669"/>
    <property type="project" value="UniProtKB-SubCell"/>
</dbReference>
<evidence type="ECO:0000256" key="8">
    <source>
        <dbReference type="ARBA" id="ARBA00023136"/>
    </source>
</evidence>
<keyword evidence="8 10" id="KW-0472">Membrane</keyword>
<feature type="transmembrane region" description="Helical" evidence="10">
    <location>
        <begin position="241"/>
        <end position="266"/>
    </location>
</feature>
<dbReference type="GO" id="GO:0006811">
    <property type="term" value="P:monoatomic ion transport"/>
    <property type="evidence" value="ECO:0007669"/>
    <property type="project" value="UniProtKB-KW"/>
</dbReference>
<feature type="transmembrane region" description="Helical" evidence="10">
    <location>
        <begin position="52"/>
        <end position="73"/>
    </location>
</feature>
<keyword evidence="2" id="KW-0813">Transport</keyword>
<feature type="transmembrane region" description="Helical" evidence="10">
    <location>
        <begin position="421"/>
        <end position="441"/>
    </location>
</feature>
<feature type="transmembrane region" description="Helical" evidence="10">
    <location>
        <begin position="93"/>
        <end position="110"/>
    </location>
</feature>
<feature type="transmembrane region" description="Helical" evidence="10">
    <location>
        <begin position="189"/>
        <end position="210"/>
    </location>
</feature>
<evidence type="ECO:0000256" key="9">
    <source>
        <dbReference type="ARBA" id="ARBA00031636"/>
    </source>
</evidence>
<dbReference type="GO" id="GO:0042910">
    <property type="term" value="F:xenobiotic transmembrane transporter activity"/>
    <property type="evidence" value="ECO:0007669"/>
    <property type="project" value="InterPro"/>
</dbReference>
<dbReference type="PANTHER" id="PTHR43298:SF2">
    <property type="entry name" value="FMN_FAD EXPORTER YEEO-RELATED"/>
    <property type="match status" value="1"/>
</dbReference>
<comment type="subcellular location">
    <subcellularLocation>
        <location evidence="1">Cell inner membrane</location>
        <topology evidence="1">Multi-pass membrane protein</topology>
    </subcellularLocation>
</comment>
<feature type="transmembrane region" description="Helical" evidence="10">
    <location>
        <begin position="317"/>
        <end position="335"/>
    </location>
</feature>
<name>A0A3M4WF40_PSECI</name>
<reference evidence="11 12" key="1">
    <citation type="submission" date="2018-08" db="EMBL/GenBank/DDBJ databases">
        <title>Recombination of ecologically and evolutionarily significant loci maintains genetic cohesion in the Pseudomonas syringae species complex.</title>
        <authorList>
            <person name="Dillon M."/>
            <person name="Thakur S."/>
            <person name="Almeida R.N.D."/>
            <person name="Weir B.S."/>
            <person name="Guttman D.S."/>
        </authorList>
    </citation>
    <scope>NUCLEOTIDE SEQUENCE [LARGE SCALE GENOMIC DNA]</scope>
    <source>
        <strain evidence="11 12">ICMP 6917</strain>
    </source>
</reference>
<dbReference type="EMBL" id="RBRY01000026">
    <property type="protein sequence ID" value="RMR62317.1"/>
    <property type="molecule type" value="Genomic_DNA"/>
</dbReference>
<evidence type="ECO:0000313" key="11">
    <source>
        <dbReference type="EMBL" id="RMR62317.1"/>
    </source>
</evidence>
<feature type="transmembrane region" description="Helical" evidence="10">
    <location>
        <begin position="393"/>
        <end position="415"/>
    </location>
</feature>
<sequence>MQQPALKELWIILRLAGPLIASQMAHMLMVFTDTVMMGKIGPEALAGGGLGAATYSFVSFFCVGVMAAVGTLVSIRHGANDAEGATRLTQAGLWLAWGMALVAALLLWNLEPVLLRFGQTEVNVHMATQFLTTLPLALPGLLTFMALRGFTSALGRAGPVMTISLAGAGANFALNYMMIHGWFGLPNLGLMGIGLITAIVTNCMALALALHIRRHPAYAAYPIRKGLWQLSRSHLKELWNLGLPIGGTYAVEVGLFTFAAFCMGAMGSTQMAAHQIAVQTVSMAFMIPVGISYAVTMRIGQHYGAGNVLMARTAGRLGISFGGAVMLMFGLLFWLASHQVIGLFLDLDDPAFTEIVILAVKLLAIAAWFELLDGMQTIAMGAIRGLKDAKTTFLIGLVCYWLVAAPAAWLLAFSTDLGAEGVWWGLALGLLCSAVALTYAFEKKTARLIKVKSRQEPQDNLGAIHP</sequence>
<keyword evidence="7" id="KW-0406">Ion transport</keyword>
<evidence type="ECO:0000256" key="6">
    <source>
        <dbReference type="ARBA" id="ARBA00022989"/>
    </source>
</evidence>
<evidence type="ECO:0000256" key="3">
    <source>
        <dbReference type="ARBA" id="ARBA00022449"/>
    </source>
</evidence>